<dbReference type="InterPro" id="IPR036412">
    <property type="entry name" value="HAD-like_sf"/>
</dbReference>
<organism evidence="1 2">
    <name type="scientific">Cryphonectria parasitica (strain ATCC 38755 / EP155)</name>
    <dbReference type="NCBI Taxonomy" id="660469"/>
    <lineage>
        <taxon>Eukaryota</taxon>
        <taxon>Fungi</taxon>
        <taxon>Dikarya</taxon>
        <taxon>Ascomycota</taxon>
        <taxon>Pezizomycotina</taxon>
        <taxon>Sordariomycetes</taxon>
        <taxon>Sordariomycetidae</taxon>
        <taxon>Diaporthales</taxon>
        <taxon>Cryphonectriaceae</taxon>
        <taxon>Cryphonectria-Endothia species complex</taxon>
        <taxon>Cryphonectria</taxon>
    </lineage>
</organism>
<dbReference type="Gene3D" id="3.40.50.1000">
    <property type="entry name" value="HAD superfamily/HAD-like"/>
    <property type="match status" value="2"/>
</dbReference>
<name>A0A9P4Y176_CRYP1</name>
<dbReference type="Gene3D" id="1.10.150.240">
    <property type="entry name" value="Putative phosphatase, domain 2"/>
    <property type="match status" value="1"/>
</dbReference>
<proteinExistence type="predicted"/>
<protein>
    <submittedName>
        <fullName evidence="1">Uncharacterized protein</fullName>
    </submittedName>
</protein>
<keyword evidence="2" id="KW-1185">Reference proteome</keyword>
<dbReference type="SUPFAM" id="SSF56784">
    <property type="entry name" value="HAD-like"/>
    <property type="match status" value="1"/>
</dbReference>
<gene>
    <name evidence="1" type="ORF">M406DRAFT_339922</name>
</gene>
<evidence type="ECO:0000313" key="1">
    <source>
        <dbReference type="EMBL" id="KAF3764280.1"/>
    </source>
</evidence>
<dbReference type="AlphaFoldDB" id="A0A9P4Y176"/>
<dbReference type="GO" id="GO:0016791">
    <property type="term" value="F:phosphatase activity"/>
    <property type="evidence" value="ECO:0007669"/>
    <property type="project" value="UniProtKB-ARBA"/>
</dbReference>
<dbReference type="OrthoDB" id="40579at2759"/>
<dbReference type="InterPro" id="IPR023214">
    <property type="entry name" value="HAD_sf"/>
</dbReference>
<dbReference type="PANTHER" id="PTHR18901:SF38">
    <property type="entry name" value="PSEUDOURIDINE-5'-PHOSPHATASE"/>
    <property type="match status" value="1"/>
</dbReference>
<evidence type="ECO:0000313" key="2">
    <source>
        <dbReference type="Proteomes" id="UP000803844"/>
    </source>
</evidence>
<dbReference type="RefSeq" id="XP_040775241.1">
    <property type="nucleotide sequence ID" value="XM_040921501.1"/>
</dbReference>
<comment type="caution">
    <text evidence="1">The sequence shown here is derived from an EMBL/GenBank/DDBJ whole genome shotgun (WGS) entry which is preliminary data.</text>
</comment>
<dbReference type="NCBIfam" id="TIGR01509">
    <property type="entry name" value="HAD-SF-IA-v3"/>
    <property type="match status" value="1"/>
</dbReference>
<dbReference type="Proteomes" id="UP000803844">
    <property type="component" value="Unassembled WGS sequence"/>
</dbReference>
<dbReference type="EMBL" id="MU032348">
    <property type="protein sequence ID" value="KAF3764280.1"/>
    <property type="molecule type" value="Genomic_DNA"/>
</dbReference>
<sequence>MASCKEDLPAVCARIFDMDELLINSENIITFSINHLLAKHGRLALILSIRAKLMGIPNSTFSDVFHNAAQLLISRKQYFEAEMKKLVSFFQGERRILGDDPRMRPGRGKPAPDIYLLALGVLNSGSGERPIQRSEYLVFEDSIAGVEAGRRAGMRVVWVSHADVAALYQARYGDALASRSGEFAVGDGWQAGEIYSWAENLSSLEHFDYEKYGIIVPS</sequence>
<dbReference type="InterPro" id="IPR023198">
    <property type="entry name" value="PGP-like_dom2"/>
</dbReference>
<accession>A0A9P4Y176</accession>
<reference evidence="1" key="1">
    <citation type="journal article" date="2020" name="Phytopathology">
        <title>Genome sequence of the chestnut blight fungus Cryphonectria parasitica EP155: A fundamental resource for an archetypical invasive plant pathogen.</title>
        <authorList>
            <person name="Crouch J.A."/>
            <person name="Dawe A."/>
            <person name="Aerts A."/>
            <person name="Barry K."/>
            <person name="Churchill A.C.L."/>
            <person name="Grimwood J."/>
            <person name="Hillman B."/>
            <person name="Milgroom M.G."/>
            <person name="Pangilinan J."/>
            <person name="Smith M."/>
            <person name="Salamov A."/>
            <person name="Schmutz J."/>
            <person name="Yadav J."/>
            <person name="Grigoriev I.V."/>
            <person name="Nuss D."/>
        </authorList>
    </citation>
    <scope>NUCLEOTIDE SEQUENCE</scope>
    <source>
        <strain evidence="1">EP155</strain>
    </source>
</reference>
<dbReference type="InterPro" id="IPR006439">
    <property type="entry name" value="HAD-SF_hydro_IA"/>
</dbReference>
<dbReference type="PANTHER" id="PTHR18901">
    <property type="entry name" value="2-DEOXYGLUCOSE-6-PHOSPHATE PHOSPHATASE 2"/>
    <property type="match status" value="1"/>
</dbReference>
<dbReference type="GeneID" id="63838630"/>